<accession>A0A9D3AY27</accession>
<dbReference type="RefSeq" id="WP_161822430.1">
    <property type="nucleotide sequence ID" value="NZ_LSRS01000005.1"/>
</dbReference>
<dbReference type="EMBL" id="LSRS01000005">
    <property type="protein sequence ID" value="KAF1084328.1"/>
    <property type="molecule type" value="Genomic_DNA"/>
</dbReference>
<keyword evidence="2" id="KW-1185">Reference proteome</keyword>
<proteinExistence type="predicted"/>
<protein>
    <submittedName>
        <fullName evidence="1">Uncharacterized protein</fullName>
    </submittedName>
</protein>
<sequence>MTDCESILDMQKKCWDYLIDIQKTNSSFYFVPRKINKLGRLKQGYFFIGNDKYMQISFWDGDDRLEKIHNISWGVRDNGSCFIEISSRDNTDKAEYLAELVKILEQKRAVIYQEVKLNKWRYEYPSNLFYMDTLQSFIDIEKPIIDEFISKHPGYGISMLDKEFNEKYVSGLIQTLTQGNANKKKEGVVSVSPSGYFMALQHNELQNALVDYLETNGDNSVKIEVNNVDITVQTVTGENIFYELKTSDVKQAIRLAMGQLLEYCHYPNKTKADRLVIVTRYAPSDDDIIYLDKIRNLYHVPIYYQQFDMEKKQLLSF</sequence>
<dbReference type="Proteomes" id="UP000798488">
    <property type="component" value="Unassembled WGS sequence"/>
</dbReference>
<name>A0A9D3AY27_9FIRM</name>
<comment type="caution">
    <text evidence="1">The sequence shown here is derived from an EMBL/GenBank/DDBJ whole genome shotgun (WGS) entry which is preliminary data.</text>
</comment>
<evidence type="ECO:0000313" key="2">
    <source>
        <dbReference type="Proteomes" id="UP000798488"/>
    </source>
</evidence>
<gene>
    <name evidence="1" type="ORF">SPSYN_02104</name>
</gene>
<dbReference type="OrthoDB" id="6402880at2"/>
<evidence type="ECO:0000313" key="1">
    <source>
        <dbReference type="EMBL" id="KAF1084328.1"/>
    </source>
</evidence>
<organism evidence="1 2">
    <name type="scientific">Sporotomaculum syntrophicum</name>
    <dbReference type="NCBI Taxonomy" id="182264"/>
    <lineage>
        <taxon>Bacteria</taxon>
        <taxon>Bacillati</taxon>
        <taxon>Bacillota</taxon>
        <taxon>Clostridia</taxon>
        <taxon>Eubacteriales</taxon>
        <taxon>Desulfallaceae</taxon>
        <taxon>Sporotomaculum</taxon>
    </lineage>
</organism>
<dbReference type="AlphaFoldDB" id="A0A9D3AY27"/>
<reference evidence="1" key="1">
    <citation type="submission" date="2016-02" db="EMBL/GenBank/DDBJ databases">
        <title>Draft Genome Sequence of Sporotomaculum syntrophicum Strain FB, a Syntrophic Benzoate Degrader.</title>
        <authorList>
            <person name="Nobu M.K."/>
            <person name="Narihiro T."/>
            <person name="Qiu Y.-L."/>
            <person name="Ohashi A."/>
            <person name="Liu W.-T."/>
            <person name="Yuji S."/>
        </authorList>
    </citation>
    <scope>NUCLEOTIDE SEQUENCE</scope>
    <source>
        <strain evidence="1">FB</strain>
    </source>
</reference>